<dbReference type="RefSeq" id="WP_075803645.1">
    <property type="nucleotide sequence ID" value="NZ_MKZO01000024.1"/>
</dbReference>
<dbReference type="InterPro" id="IPR014593">
    <property type="entry name" value="UCP034961_SH3_2"/>
</dbReference>
<accession>A0A1Q9R4Q4</accession>
<dbReference type="EMBL" id="MKZO01000024">
    <property type="protein sequence ID" value="OLS62348.1"/>
    <property type="molecule type" value="Genomic_DNA"/>
</dbReference>
<dbReference type="AlphaFoldDB" id="A0A1Q9R4Q4"/>
<reference evidence="3 4" key="1">
    <citation type="submission" date="2016-10" db="EMBL/GenBank/DDBJ databases">
        <title>Genome Sequence of Pseudomonas putida GM4FR.</title>
        <authorList>
            <person name="Poehlein A."/>
            <person name="Wemheuer F."/>
            <person name="Hollensteiner J."/>
            <person name="Wemheuer B."/>
        </authorList>
    </citation>
    <scope>NUCLEOTIDE SEQUENCE [LARGE SCALE GENOMIC DNA]</scope>
    <source>
        <strain evidence="3 4">GM4FR</strain>
    </source>
</reference>
<dbReference type="Pfam" id="PF07653">
    <property type="entry name" value="SH3_2"/>
    <property type="match status" value="1"/>
</dbReference>
<dbReference type="InterPro" id="IPR036028">
    <property type="entry name" value="SH3-like_dom_sf"/>
</dbReference>
<dbReference type="PIRSF" id="PIRSF034961">
    <property type="entry name" value="UCP034961_SH3_2"/>
    <property type="match status" value="1"/>
</dbReference>
<gene>
    <name evidence="3" type="ORF">PSEMO_28120</name>
</gene>
<proteinExistence type="predicted"/>
<protein>
    <recommendedName>
        <fullName evidence="2">SH3 domain-containing protein</fullName>
    </recommendedName>
</protein>
<evidence type="ECO:0000313" key="3">
    <source>
        <dbReference type="EMBL" id="OLS62348.1"/>
    </source>
</evidence>
<evidence type="ECO:0000256" key="1">
    <source>
        <dbReference type="ARBA" id="ARBA00022443"/>
    </source>
</evidence>
<name>A0A1Q9R4Q4_PSEPU</name>
<dbReference type="InterPro" id="IPR001452">
    <property type="entry name" value="SH3_domain"/>
</dbReference>
<organism evidence="3 4">
    <name type="scientific">Pseudomonas putida</name>
    <name type="common">Arthrobacter siderocapsulatus</name>
    <dbReference type="NCBI Taxonomy" id="303"/>
    <lineage>
        <taxon>Bacteria</taxon>
        <taxon>Pseudomonadati</taxon>
        <taxon>Pseudomonadota</taxon>
        <taxon>Gammaproteobacteria</taxon>
        <taxon>Pseudomonadales</taxon>
        <taxon>Pseudomonadaceae</taxon>
        <taxon>Pseudomonas</taxon>
    </lineage>
</organism>
<comment type="caution">
    <text evidence="3">The sequence shown here is derived from an EMBL/GenBank/DDBJ whole genome shotgun (WGS) entry which is preliminary data.</text>
</comment>
<keyword evidence="1" id="KW-0728">SH3 domain</keyword>
<dbReference type="SUPFAM" id="SSF50044">
    <property type="entry name" value="SH3-domain"/>
    <property type="match status" value="1"/>
</dbReference>
<evidence type="ECO:0000259" key="2">
    <source>
        <dbReference type="Pfam" id="PF07653"/>
    </source>
</evidence>
<evidence type="ECO:0000313" key="4">
    <source>
        <dbReference type="Proteomes" id="UP000186736"/>
    </source>
</evidence>
<feature type="domain" description="SH3" evidence="2">
    <location>
        <begin position="5"/>
        <end position="60"/>
    </location>
</feature>
<sequence length="132" mass="14657">MLYLVIEPHRSEFPEPISFVKHTPLAVGERYEGDEGWDNWYFCDVPGQQGGWVPGQVIRILAAGQGVALEDYTARELDVDSGQRVFGARQMNGWVWCSYVEPEGLIAGNAGSHKVGTELKSGWVPLRNLQPA</sequence>
<dbReference type="Proteomes" id="UP000186736">
    <property type="component" value="Unassembled WGS sequence"/>
</dbReference>